<organism evidence="10 11">
    <name type="scientific">Paenibacillus oryzisoli</name>
    <dbReference type="NCBI Taxonomy" id="1850517"/>
    <lineage>
        <taxon>Bacteria</taxon>
        <taxon>Bacillati</taxon>
        <taxon>Bacillota</taxon>
        <taxon>Bacilli</taxon>
        <taxon>Bacillales</taxon>
        <taxon>Paenibacillaceae</taxon>
        <taxon>Paenibacillus</taxon>
    </lineage>
</organism>
<name>A0A198ARV1_9BACL</name>
<dbReference type="GO" id="GO:0005886">
    <property type="term" value="C:plasma membrane"/>
    <property type="evidence" value="ECO:0007669"/>
    <property type="project" value="UniProtKB-SubCell"/>
</dbReference>
<dbReference type="OrthoDB" id="358716at2"/>
<dbReference type="CDD" id="cd11386">
    <property type="entry name" value="MCP_signal"/>
    <property type="match status" value="1"/>
</dbReference>
<dbReference type="InterPro" id="IPR024478">
    <property type="entry name" value="HlyB_4HB_MCP"/>
</dbReference>
<dbReference type="RefSeq" id="WP_068661632.1">
    <property type="nucleotide sequence ID" value="NZ_LYPB01000034.1"/>
</dbReference>
<gene>
    <name evidence="10" type="ORF">A8708_14890</name>
</gene>
<feature type="domain" description="HAMP" evidence="9">
    <location>
        <begin position="220"/>
        <end position="273"/>
    </location>
</feature>
<evidence type="ECO:0008006" key="12">
    <source>
        <dbReference type="Google" id="ProtNLM"/>
    </source>
</evidence>
<proteinExistence type="inferred from homology"/>
<keyword evidence="11" id="KW-1185">Reference proteome</keyword>
<dbReference type="PROSITE" id="PS50111">
    <property type="entry name" value="CHEMOTAXIS_TRANSDUC_2"/>
    <property type="match status" value="1"/>
</dbReference>
<feature type="transmembrane region" description="Helical" evidence="7">
    <location>
        <begin position="24"/>
        <end position="44"/>
    </location>
</feature>
<dbReference type="SMART" id="SM00283">
    <property type="entry name" value="MA"/>
    <property type="match status" value="1"/>
</dbReference>
<dbReference type="Gene3D" id="6.10.340.10">
    <property type="match status" value="1"/>
</dbReference>
<comment type="caution">
    <text evidence="10">The sequence shown here is derived from an EMBL/GenBank/DDBJ whole genome shotgun (WGS) entry which is preliminary data.</text>
</comment>
<evidence type="ECO:0000256" key="1">
    <source>
        <dbReference type="ARBA" id="ARBA00004236"/>
    </source>
</evidence>
<evidence type="ECO:0000256" key="6">
    <source>
        <dbReference type="PROSITE-ProRule" id="PRU00284"/>
    </source>
</evidence>
<comment type="similarity">
    <text evidence="5">Belongs to the methyl-accepting chemotaxis (MCP) protein family.</text>
</comment>
<feature type="domain" description="Methyl-accepting transducer" evidence="8">
    <location>
        <begin position="292"/>
        <end position="528"/>
    </location>
</feature>
<evidence type="ECO:0000259" key="9">
    <source>
        <dbReference type="PROSITE" id="PS50885"/>
    </source>
</evidence>
<dbReference type="STRING" id="1850517.A8708_14890"/>
<comment type="subcellular location">
    <subcellularLocation>
        <location evidence="1">Cell membrane</location>
    </subcellularLocation>
</comment>
<dbReference type="PROSITE" id="PS50885">
    <property type="entry name" value="HAMP"/>
    <property type="match status" value="1"/>
</dbReference>
<accession>A0A198ARV1</accession>
<dbReference type="AlphaFoldDB" id="A0A198ARV1"/>
<reference evidence="10 11" key="1">
    <citation type="submission" date="2016-05" db="EMBL/GenBank/DDBJ databases">
        <title>Paenibacillus sp. 1ZS3-15 nov., isolated from the rhizosphere soil.</title>
        <authorList>
            <person name="Zhang X.X."/>
            <person name="Zhang J."/>
        </authorList>
    </citation>
    <scope>NUCLEOTIDE SEQUENCE [LARGE SCALE GENOMIC DNA]</scope>
    <source>
        <strain evidence="10 11">1ZS3-15</strain>
    </source>
</reference>
<evidence type="ECO:0000256" key="5">
    <source>
        <dbReference type="ARBA" id="ARBA00029447"/>
    </source>
</evidence>
<dbReference type="PANTHER" id="PTHR32089:SF112">
    <property type="entry name" value="LYSOZYME-LIKE PROTEIN-RELATED"/>
    <property type="match status" value="1"/>
</dbReference>
<evidence type="ECO:0000259" key="8">
    <source>
        <dbReference type="PROSITE" id="PS50111"/>
    </source>
</evidence>
<dbReference type="InterPro" id="IPR004089">
    <property type="entry name" value="MCPsignal_dom"/>
</dbReference>
<dbReference type="PANTHER" id="PTHR32089">
    <property type="entry name" value="METHYL-ACCEPTING CHEMOTAXIS PROTEIN MCPB"/>
    <property type="match status" value="1"/>
</dbReference>
<keyword evidence="2" id="KW-1003">Cell membrane</keyword>
<dbReference type="Pfam" id="PF00015">
    <property type="entry name" value="MCPsignal"/>
    <property type="match status" value="1"/>
</dbReference>
<dbReference type="EMBL" id="LYPB01000034">
    <property type="protein sequence ID" value="OAS24012.1"/>
    <property type="molecule type" value="Genomic_DNA"/>
</dbReference>
<keyword evidence="4 6" id="KW-0807">Transducer</keyword>
<dbReference type="SMART" id="SM00304">
    <property type="entry name" value="HAMP"/>
    <property type="match status" value="1"/>
</dbReference>
<feature type="transmembrane region" description="Helical" evidence="7">
    <location>
        <begin position="197"/>
        <end position="219"/>
    </location>
</feature>
<evidence type="ECO:0000313" key="10">
    <source>
        <dbReference type="EMBL" id="OAS24012.1"/>
    </source>
</evidence>
<keyword evidence="3 7" id="KW-0472">Membrane</keyword>
<dbReference type="CDD" id="cd06225">
    <property type="entry name" value="HAMP"/>
    <property type="match status" value="1"/>
</dbReference>
<evidence type="ECO:0000256" key="7">
    <source>
        <dbReference type="SAM" id="Phobius"/>
    </source>
</evidence>
<sequence>MQARTRLAEWMRHTQVKMKLKQKLIGSFAVVLLFMAILGLTDMVRMKNMKQDMTEIAQNWMAGTQLIQEFSYLTEHIAKDLVGVHNQMDTSVKLELARDIQATMSKGDKAIESYGKTLANEEDEKNYNMILEQWGNLQSNYLKYSKATDQIELIRLYDELTQSYNFVQTICRKMVAFNQQGADDSVEKNAVAYRSSIVSGVSLLILAVLISVVITWVIVRNMTRPVIAASHVLDRMAEGDLTVSELQFTNKDEIGVLVQAVNGMMRQMREVMARMQESSSAVASSSEQLYASSEQNSEASQHVAVDIQTIATEAETQRINALECARAMDEITIGVQRIAETTSDVSDLSAHASEQARNGQADVQHVTMSMNALSSVVTQANQTIHQLAEHSQNIGKVSQMIGEIATQTNLLALNAAIEAARAGEAGKGFAVVAEEVRKLATQTGESVGAIRGVVTSIQQDTQEAVKAMDAGLAEVQKGLQSVDRTELSFQAIVRSAEEVASKIQETAAAAQQMAASSQQVAATVTNMEHVAKITSELSQSVAGATEEQLASSQEVTSSSQMLASIAQDLQDVINTYKMN</sequence>
<protein>
    <recommendedName>
        <fullName evidence="12">Chemotaxis protein</fullName>
    </recommendedName>
</protein>
<dbReference type="Pfam" id="PF00672">
    <property type="entry name" value="HAMP"/>
    <property type="match status" value="1"/>
</dbReference>
<evidence type="ECO:0000256" key="3">
    <source>
        <dbReference type="ARBA" id="ARBA00023136"/>
    </source>
</evidence>
<dbReference type="Gene3D" id="1.10.287.950">
    <property type="entry name" value="Methyl-accepting chemotaxis protein"/>
    <property type="match status" value="1"/>
</dbReference>
<dbReference type="GO" id="GO:0007165">
    <property type="term" value="P:signal transduction"/>
    <property type="evidence" value="ECO:0007669"/>
    <property type="project" value="UniProtKB-KW"/>
</dbReference>
<evidence type="ECO:0000256" key="2">
    <source>
        <dbReference type="ARBA" id="ARBA00022475"/>
    </source>
</evidence>
<keyword evidence="7" id="KW-1133">Transmembrane helix</keyword>
<keyword evidence="7" id="KW-0812">Transmembrane</keyword>
<dbReference type="InterPro" id="IPR003660">
    <property type="entry name" value="HAMP_dom"/>
</dbReference>
<dbReference type="Proteomes" id="UP000078454">
    <property type="component" value="Unassembled WGS sequence"/>
</dbReference>
<evidence type="ECO:0000313" key="11">
    <source>
        <dbReference type="Proteomes" id="UP000078454"/>
    </source>
</evidence>
<dbReference type="SUPFAM" id="SSF58104">
    <property type="entry name" value="Methyl-accepting chemotaxis protein (MCP) signaling domain"/>
    <property type="match status" value="1"/>
</dbReference>
<dbReference type="Pfam" id="PF12729">
    <property type="entry name" value="4HB_MCP_1"/>
    <property type="match status" value="1"/>
</dbReference>
<evidence type="ECO:0000256" key="4">
    <source>
        <dbReference type="ARBA" id="ARBA00023224"/>
    </source>
</evidence>